<evidence type="ECO:0000256" key="4">
    <source>
        <dbReference type="ARBA" id="ARBA00022833"/>
    </source>
</evidence>
<accession>A0ABS7JAB5</accession>
<comment type="caution">
    <text evidence="6">The sequence shown here is derived from an EMBL/GenBank/DDBJ whole genome shotgun (WGS) entry which is preliminary data.</text>
</comment>
<evidence type="ECO:0000259" key="5">
    <source>
        <dbReference type="Pfam" id="PF01979"/>
    </source>
</evidence>
<dbReference type="RefSeq" id="WP_221596270.1">
    <property type="nucleotide sequence ID" value="NZ_JAIGNQ010000001.1"/>
</dbReference>
<dbReference type="NCBIfam" id="TIGR02022">
    <property type="entry name" value="hutF"/>
    <property type="match status" value="1"/>
</dbReference>
<dbReference type="Proteomes" id="UP000776651">
    <property type="component" value="Unassembled WGS sequence"/>
</dbReference>
<keyword evidence="2" id="KW-0479">Metal-binding</keyword>
<dbReference type="InterPro" id="IPR032466">
    <property type="entry name" value="Metal_Hydrolase"/>
</dbReference>
<dbReference type="GO" id="GO:0050416">
    <property type="term" value="F:formimidoylglutamate deiminase activity"/>
    <property type="evidence" value="ECO:0007669"/>
    <property type="project" value="UniProtKB-EC"/>
</dbReference>
<dbReference type="InterPro" id="IPR011059">
    <property type="entry name" value="Metal-dep_hydrolase_composite"/>
</dbReference>
<dbReference type="EC" id="3.5.3.13" evidence="6"/>
<dbReference type="InterPro" id="IPR010252">
    <property type="entry name" value="HutF"/>
</dbReference>
<keyword evidence="7" id="KW-1185">Reference proteome</keyword>
<evidence type="ECO:0000313" key="6">
    <source>
        <dbReference type="EMBL" id="MBX7486961.1"/>
    </source>
</evidence>
<dbReference type="Pfam" id="PF01979">
    <property type="entry name" value="Amidohydro_1"/>
    <property type="match status" value="1"/>
</dbReference>
<dbReference type="EMBL" id="JAIGNQ010000001">
    <property type="protein sequence ID" value="MBX7486961.1"/>
    <property type="molecule type" value="Genomic_DNA"/>
</dbReference>
<dbReference type="Gene3D" id="2.30.40.10">
    <property type="entry name" value="Urease, subunit C, domain 1"/>
    <property type="match status" value="1"/>
</dbReference>
<evidence type="ECO:0000256" key="3">
    <source>
        <dbReference type="ARBA" id="ARBA00022801"/>
    </source>
</evidence>
<dbReference type="Gene3D" id="3.20.20.140">
    <property type="entry name" value="Metal-dependent hydrolases"/>
    <property type="match status" value="1"/>
</dbReference>
<keyword evidence="3 6" id="KW-0378">Hydrolase</keyword>
<dbReference type="InterPro" id="IPR051607">
    <property type="entry name" value="Metallo-dep_hydrolases"/>
</dbReference>
<protein>
    <submittedName>
        <fullName evidence="6">Formimidoylglutamate deiminase</fullName>
        <ecNumber evidence="6">3.5.3.13</ecNumber>
    </submittedName>
</protein>
<evidence type="ECO:0000256" key="2">
    <source>
        <dbReference type="ARBA" id="ARBA00022723"/>
    </source>
</evidence>
<sequence length="456" mass="49614">MAGIISARQVLTPSGWLADHAIHLDELGTIVEISPRGFDPATAVGTALPGLANVHTHSFQRAMAGLAEARGPQGADDFWTWRKVMYRFLDILTPDHIESIAALVQMEMAQAGYSASAEFHYVHHRVGGEKFDDSAELSNAIFAASQTSGIGLTHLPVLYTYGGLDRRSLNGGQLRFGNSVDQFEALYARIADNSRGLPEDFCLGVAPHSLRAVDRDGIEACLALCPEGPIHIHAAEQIREVEEVEGHLGARPVRWLIDNMPVDERWCLIHATHLDAEEVKALAASGAVAGLCPTTEANLGDGTFAARDYFAAGGRYGIGSDSNIRLSVAEELRMLEVSQRLKHRQRAVLTDDATRSNGRYLYERAARGGAQAIGRKAGTIEIGMRADIVGLRDDLPFLDWPQPDQRLDAWIFGVEAHAVSDLWSAGRHIVQGGEHIRAADIRARFARTIRELGAAL</sequence>
<reference evidence="6 7" key="1">
    <citation type="submission" date="2021-08" db="EMBL/GenBank/DDBJ databases">
        <title>Comparative Genomics Analysis of the Genus Qipengyuania Reveals Extensive Genetic Diversity and Metabolic Versatility, Including the Description of Fifteen Novel Species.</title>
        <authorList>
            <person name="Liu Y."/>
        </authorList>
    </citation>
    <scope>NUCLEOTIDE SEQUENCE [LARGE SCALE GENOMIC DNA]</scope>
    <source>
        <strain evidence="6 7">GH25</strain>
    </source>
</reference>
<evidence type="ECO:0000313" key="7">
    <source>
        <dbReference type="Proteomes" id="UP000776651"/>
    </source>
</evidence>
<dbReference type="SUPFAM" id="SSF51338">
    <property type="entry name" value="Composite domain of metallo-dependent hydrolases"/>
    <property type="match status" value="1"/>
</dbReference>
<dbReference type="NCBIfam" id="NF006684">
    <property type="entry name" value="PRK09229.1-5"/>
    <property type="match status" value="1"/>
</dbReference>
<dbReference type="SUPFAM" id="SSF51556">
    <property type="entry name" value="Metallo-dependent hydrolases"/>
    <property type="match status" value="1"/>
</dbReference>
<keyword evidence="4" id="KW-0862">Zinc</keyword>
<comment type="cofactor">
    <cofactor evidence="1">
        <name>Zn(2+)</name>
        <dbReference type="ChEBI" id="CHEBI:29105"/>
    </cofactor>
</comment>
<proteinExistence type="predicted"/>
<dbReference type="PANTHER" id="PTHR11271">
    <property type="entry name" value="GUANINE DEAMINASE"/>
    <property type="match status" value="1"/>
</dbReference>
<organism evidence="6 7">
    <name type="scientific">Qipengyuania pacifica</name>
    <dbReference type="NCBI Taxonomy" id="2860199"/>
    <lineage>
        <taxon>Bacteria</taxon>
        <taxon>Pseudomonadati</taxon>
        <taxon>Pseudomonadota</taxon>
        <taxon>Alphaproteobacteria</taxon>
        <taxon>Sphingomonadales</taxon>
        <taxon>Erythrobacteraceae</taxon>
        <taxon>Qipengyuania</taxon>
    </lineage>
</organism>
<name>A0ABS7JAB5_9SPHN</name>
<feature type="domain" description="Amidohydrolase-related" evidence="5">
    <location>
        <begin position="47"/>
        <end position="393"/>
    </location>
</feature>
<gene>
    <name evidence="6" type="ORF">K3177_00385</name>
</gene>
<dbReference type="PANTHER" id="PTHR11271:SF48">
    <property type="entry name" value="AMIDOHYDROLASE-RELATED DOMAIN-CONTAINING PROTEIN"/>
    <property type="match status" value="1"/>
</dbReference>
<evidence type="ECO:0000256" key="1">
    <source>
        <dbReference type="ARBA" id="ARBA00001947"/>
    </source>
</evidence>
<dbReference type="InterPro" id="IPR006680">
    <property type="entry name" value="Amidohydro-rel"/>
</dbReference>